<dbReference type="EMBL" id="CAJNRF010001482">
    <property type="protein sequence ID" value="CAF2011167.1"/>
    <property type="molecule type" value="Genomic_DNA"/>
</dbReference>
<proteinExistence type="predicted"/>
<dbReference type="EMBL" id="CAJOBG010004794">
    <property type="protein sequence ID" value="CAF4126512.1"/>
    <property type="molecule type" value="Genomic_DNA"/>
</dbReference>
<dbReference type="Proteomes" id="UP000663866">
    <property type="component" value="Unassembled WGS sequence"/>
</dbReference>
<reference evidence="3" key="1">
    <citation type="submission" date="2021-02" db="EMBL/GenBank/DDBJ databases">
        <authorList>
            <person name="Nowell W R."/>
        </authorList>
    </citation>
    <scope>NUCLEOTIDE SEQUENCE</scope>
</reference>
<feature type="coiled-coil region" evidence="1">
    <location>
        <begin position="272"/>
        <end position="299"/>
    </location>
</feature>
<evidence type="ECO:0000313" key="4">
    <source>
        <dbReference type="Proteomes" id="UP000663866"/>
    </source>
</evidence>
<protein>
    <submittedName>
        <fullName evidence="3">Uncharacterized protein</fullName>
    </submittedName>
</protein>
<comment type="caution">
    <text evidence="3">The sequence shown here is derived from an EMBL/GenBank/DDBJ whole genome shotgun (WGS) entry which is preliminary data.</text>
</comment>
<evidence type="ECO:0000313" key="3">
    <source>
        <dbReference type="EMBL" id="CAF4126512.1"/>
    </source>
</evidence>
<name>A0A819WH04_9BILA</name>
<keyword evidence="1" id="KW-0175">Coiled coil</keyword>
<accession>A0A819WH04</accession>
<evidence type="ECO:0000313" key="2">
    <source>
        <dbReference type="EMBL" id="CAF2011167.1"/>
    </source>
</evidence>
<dbReference type="AlphaFoldDB" id="A0A819WH04"/>
<keyword evidence="4" id="KW-1185">Reference proteome</keyword>
<gene>
    <name evidence="3" type="ORF">OVN521_LOCUS22272</name>
    <name evidence="2" type="ORF">WKI299_LOCUS5227</name>
</gene>
<evidence type="ECO:0000256" key="1">
    <source>
        <dbReference type="SAM" id="Coils"/>
    </source>
</evidence>
<organism evidence="3 4">
    <name type="scientific">Rotaria magnacalcarata</name>
    <dbReference type="NCBI Taxonomy" id="392030"/>
    <lineage>
        <taxon>Eukaryota</taxon>
        <taxon>Metazoa</taxon>
        <taxon>Spiralia</taxon>
        <taxon>Gnathifera</taxon>
        <taxon>Rotifera</taxon>
        <taxon>Eurotatoria</taxon>
        <taxon>Bdelloidea</taxon>
        <taxon>Philodinida</taxon>
        <taxon>Philodinidae</taxon>
        <taxon>Rotaria</taxon>
    </lineage>
</organism>
<sequence>MASNQEDYFEQLESLQEHSQDVDKIFDCVQLSMEKSDPLEVRYGTLLTTLQQEYPTIQSVKRSRLLRMIHRFGGDVERIRKNLQKHQEKQNAGKPDLNAARHQHQEEIKAKYASQLVELKAAGINTNNPCVQQQLEKYHGDTNKILEKIKHREEKKDHITQLDARYSSQLAQLESDGVKTKNKRLLIELLEKANGEIDVVKQLLTERKEQKDQIMSSTTNTVEEYDEKLSSSKKHLEINIDDIDQLRQLRNAGVHGNPMKIFALFHECNQSIERTVVRYKQAQEQREKESEKRTQQRITLAEIHNAYLTLNNQNDWPNNIQKVYLDGNNMMFVIDSLRRLCLNQSSKEAERAIAEIAAAWNKQMLIPHVELIFDFTQQLEPIDSIKVSSARPTYKTTDEMLIDIAQRSQNYHTIVVTSDRGLSIHLTRQGCQLLKPYQWFAHCAMLLTPDLIMHENKIDMTSTTTTTTTITKNKIRYDLNELARRIAKIDL</sequence>
<dbReference type="Proteomes" id="UP000663856">
    <property type="component" value="Unassembled WGS sequence"/>
</dbReference>